<gene>
    <name evidence="4" type="ORF">EDC14_1011109</name>
</gene>
<dbReference type="PANTHER" id="PTHR43877:SF2">
    <property type="entry name" value="AMINOALKYLPHOSPHONATE N-ACETYLTRANSFERASE-RELATED"/>
    <property type="match status" value="1"/>
</dbReference>
<name>A0A4V2QEZ8_HYDET</name>
<evidence type="ECO:0000259" key="3">
    <source>
        <dbReference type="PROSITE" id="PS51186"/>
    </source>
</evidence>
<evidence type="ECO:0000256" key="1">
    <source>
        <dbReference type="ARBA" id="ARBA00022679"/>
    </source>
</evidence>
<dbReference type="Pfam" id="PF00583">
    <property type="entry name" value="Acetyltransf_1"/>
    <property type="match status" value="1"/>
</dbReference>
<dbReference type="InterPro" id="IPR016181">
    <property type="entry name" value="Acyl_CoA_acyltransferase"/>
</dbReference>
<organism evidence="4 5">
    <name type="scientific">Hydrogenispora ethanolica</name>
    <dbReference type="NCBI Taxonomy" id="1082276"/>
    <lineage>
        <taxon>Bacteria</taxon>
        <taxon>Bacillati</taxon>
        <taxon>Bacillota</taxon>
        <taxon>Hydrogenispora</taxon>
    </lineage>
</organism>
<evidence type="ECO:0000256" key="2">
    <source>
        <dbReference type="ARBA" id="ARBA00023315"/>
    </source>
</evidence>
<keyword evidence="5" id="KW-1185">Reference proteome</keyword>
<protein>
    <submittedName>
        <fullName evidence="4">Ribosomal protein S18 acetylase RimI-like enzyme</fullName>
    </submittedName>
</protein>
<dbReference type="GO" id="GO:0005840">
    <property type="term" value="C:ribosome"/>
    <property type="evidence" value="ECO:0007669"/>
    <property type="project" value="UniProtKB-KW"/>
</dbReference>
<sequence>MRMRLILNGLQIRPLSENDYRPVYRLYRQLTGAGPCYAEGDFARIFNSFFLSEDREAFVATVHNNVIGFVTLYYLEVLHHHGLVASIQELVVTEEFRGRGVGRALVEFVRGKVQEKRCHGLEIATDLWQSGAKKFYERCGLRGKTQMVAT</sequence>
<accession>A0A4V2QEZ8</accession>
<dbReference type="PROSITE" id="PS51186">
    <property type="entry name" value="GNAT"/>
    <property type="match status" value="1"/>
</dbReference>
<dbReference type="SUPFAM" id="SSF55729">
    <property type="entry name" value="Acyl-CoA N-acyltransferases (Nat)"/>
    <property type="match status" value="1"/>
</dbReference>
<reference evidence="4 5" key="1">
    <citation type="submission" date="2019-03" db="EMBL/GenBank/DDBJ databases">
        <title>Genomic Encyclopedia of Type Strains, Phase IV (KMG-IV): sequencing the most valuable type-strain genomes for metagenomic binning, comparative biology and taxonomic classification.</title>
        <authorList>
            <person name="Goeker M."/>
        </authorList>
    </citation>
    <scope>NUCLEOTIDE SEQUENCE [LARGE SCALE GENOMIC DNA]</scope>
    <source>
        <strain evidence="4 5">LX-B</strain>
    </source>
</reference>
<dbReference type="AlphaFoldDB" id="A0A4V2QEZ8"/>
<keyword evidence="4" id="KW-0689">Ribosomal protein</keyword>
<dbReference type="CDD" id="cd04301">
    <property type="entry name" value="NAT_SF"/>
    <property type="match status" value="1"/>
</dbReference>
<comment type="caution">
    <text evidence="4">The sequence shown here is derived from an EMBL/GenBank/DDBJ whole genome shotgun (WGS) entry which is preliminary data.</text>
</comment>
<proteinExistence type="predicted"/>
<dbReference type="EMBL" id="SLUN01000011">
    <property type="protein sequence ID" value="TCL69987.1"/>
    <property type="molecule type" value="Genomic_DNA"/>
</dbReference>
<keyword evidence="4" id="KW-0687">Ribonucleoprotein</keyword>
<dbReference type="InterPro" id="IPR050832">
    <property type="entry name" value="Bact_Acetyltransf"/>
</dbReference>
<dbReference type="InterPro" id="IPR000182">
    <property type="entry name" value="GNAT_dom"/>
</dbReference>
<keyword evidence="1" id="KW-0808">Transferase</keyword>
<evidence type="ECO:0000313" key="5">
    <source>
        <dbReference type="Proteomes" id="UP000295008"/>
    </source>
</evidence>
<evidence type="ECO:0000313" key="4">
    <source>
        <dbReference type="EMBL" id="TCL69987.1"/>
    </source>
</evidence>
<dbReference type="Proteomes" id="UP000295008">
    <property type="component" value="Unassembled WGS sequence"/>
</dbReference>
<feature type="domain" description="N-acetyltransferase" evidence="3">
    <location>
        <begin position="10"/>
        <end position="150"/>
    </location>
</feature>
<dbReference type="GO" id="GO:0016747">
    <property type="term" value="F:acyltransferase activity, transferring groups other than amino-acyl groups"/>
    <property type="evidence" value="ECO:0007669"/>
    <property type="project" value="InterPro"/>
</dbReference>
<dbReference type="PANTHER" id="PTHR43877">
    <property type="entry name" value="AMINOALKYLPHOSPHONATE N-ACETYLTRANSFERASE-RELATED-RELATED"/>
    <property type="match status" value="1"/>
</dbReference>
<keyword evidence="2" id="KW-0012">Acyltransferase</keyword>
<dbReference type="Gene3D" id="3.40.630.30">
    <property type="match status" value="1"/>
</dbReference>